<evidence type="ECO:0000259" key="7">
    <source>
        <dbReference type="Pfam" id="PF00892"/>
    </source>
</evidence>
<keyword evidence="3 6" id="KW-0812">Transmembrane</keyword>
<evidence type="ECO:0000256" key="4">
    <source>
        <dbReference type="ARBA" id="ARBA00022989"/>
    </source>
</evidence>
<feature type="transmembrane region" description="Helical" evidence="6">
    <location>
        <begin position="85"/>
        <end position="102"/>
    </location>
</feature>
<dbReference type="PANTHER" id="PTHR32322">
    <property type="entry name" value="INNER MEMBRANE TRANSPORTER"/>
    <property type="match status" value="1"/>
</dbReference>
<evidence type="ECO:0000313" key="8">
    <source>
        <dbReference type="EMBL" id="CAL95680.1"/>
    </source>
</evidence>
<feature type="domain" description="EamA" evidence="7">
    <location>
        <begin position="169"/>
        <end position="306"/>
    </location>
</feature>
<keyword evidence="2" id="KW-1003">Cell membrane</keyword>
<feature type="transmembrane region" description="Helical" evidence="6">
    <location>
        <begin position="289"/>
        <end position="308"/>
    </location>
</feature>
<dbReference type="STRING" id="62928.azo3063"/>
<keyword evidence="5 6" id="KW-0472">Membrane</keyword>
<keyword evidence="4 6" id="KW-1133">Transmembrane helix</keyword>
<dbReference type="AlphaFoldDB" id="A1KA24"/>
<feature type="domain" description="EamA" evidence="7">
    <location>
        <begin position="23"/>
        <end position="154"/>
    </location>
</feature>
<dbReference type="InterPro" id="IPR037185">
    <property type="entry name" value="EmrE-like"/>
</dbReference>
<feature type="transmembrane region" description="Helical" evidence="6">
    <location>
        <begin position="172"/>
        <end position="188"/>
    </location>
</feature>
<gene>
    <name evidence="8" type="ordered locus">azo3063</name>
</gene>
<name>A1KA24_AZOSB</name>
<evidence type="ECO:0000256" key="2">
    <source>
        <dbReference type="ARBA" id="ARBA00022475"/>
    </source>
</evidence>
<feature type="transmembrane region" description="Helical" evidence="6">
    <location>
        <begin position="234"/>
        <end position="253"/>
    </location>
</feature>
<protein>
    <submittedName>
        <fullName evidence="8">Conserved hypothetical membrane protein</fullName>
    </submittedName>
</protein>
<keyword evidence="9" id="KW-1185">Reference proteome</keyword>
<feature type="transmembrane region" description="Helical" evidence="6">
    <location>
        <begin position="114"/>
        <end position="133"/>
    </location>
</feature>
<dbReference type="Pfam" id="PF00892">
    <property type="entry name" value="EamA"/>
    <property type="match status" value="2"/>
</dbReference>
<dbReference type="PANTHER" id="PTHR32322:SF18">
    <property type="entry name" value="S-ADENOSYLMETHIONINE_S-ADENOSYLHOMOCYSTEINE TRANSPORTER"/>
    <property type="match status" value="1"/>
</dbReference>
<reference evidence="8 9" key="1">
    <citation type="journal article" date="2006" name="Nat. Biotechnol.">
        <title>Complete genome of the mutualistic, N2-fixing grass endophyte Azoarcus sp. strain BH72.</title>
        <authorList>
            <person name="Krause A."/>
            <person name="Ramakumar A."/>
            <person name="Bartels D."/>
            <person name="Battistoni F."/>
            <person name="Bekel T."/>
            <person name="Boch J."/>
            <person name="Boehm M."/>
            <person name="Friedrich F."/>
            <person name="Hurek T."/>
            <person name="Krause L."/>
            <person name="Linke B."/>
            <person name="McHardy A.C."/>
            <person name="Sarkar A."/>
            <person name="Schneiker S."/>
            <person name="Syed A.A."/>
            <person name="Thauer R."/>
            <person name="Vorhoelter F.-J."/>
            <person name="Weidner S."/>
            <person name="Puehler A."/>
            <person name="Reinhold-Hurek B."/>
            <person name="Kaiser O."/>
            <person name="Goesmann A."/>
        </authorList>
    </citation>
    <scope>NUCLEOTIDE SEQUENCE [LARGE SCALE GENOMIC DNA]</scope>
    <source>
        <strain evidence="8 9">BH72</strain>
    </source>
</reference>
<dbReference type="Proteomes" id="UP000002588">
    <property type="component" value="Chromosome"/>
</dbReference>
<accession>A1KA24</accession>
<feature type="transmembrane region" description="Helical" evidence="6">
    <location>
        <begin position="200"/>
        <end position="222"/>
    </location>
</feature>
<sequence>MPLTFTRSVAGHRGRAPLADLPLMLVAPALFAANMVAARWAESAAIPPVFLAFGRWALAFAIFFPFVAARVRAHRALLRAHAPDLALLAVLGMGLTVAPQYIGAQETSATNVALIFAACPALVALIEALVWRAPVGSVRAAGMSLAIWGVLLVLTRGDLAALGRLAFGRGDLWVLGAACAWSLYTVLGRRRALGALPGEVKLAALIAGGALALAPFAALELASGAVPDFGDGRLYAALVFLAIVPSLGAYFCYDRLVERVGAAGASMSMYLIPLYAALAAWPLLGEVPAFFHVAGFALILGGVALAGLQKRR</sequence>
<feature type="transmembrane region" description="Helical" evidence="6">
    <location>
        <begin position="260"/>
        <end position="283"/>
    </location>
</feature>
<feature type="transmembrane region" description="Helical" evidence="6">
    <location>
        <begin position="53"/>
        <end position="73"/>
    </location>
</feature>
<evidence type="ECO:0000313" key="9">
    <source>
        <dbReference type="Proteomes" id="UP000002588"/>
    </source>
</evidence>
<evidence type="ECO:0000256" key="5">
    <source>
        <dbReference type="ARBA" id="ARBA00023136"/>
    </source>
</evidence>
<dbReference type="EMBL" id="AM406670">
    <property type="protein sequence ID" value="CAL95680.1"/>
    <property type="molecule type" value="Genomic_DNA"/>
</dbReference>
<dbReference type="InterPro" id="IPR050638">
    <property type="entry name" value="AA-Vitamin_Transporters"/>
</dbReference>
<proteinExistence type="predicted"/>
<organism evidence="8 9">
    <name type="scientific">Azoarcus sp. (strain BH72)</name>
    <dbReference type="NCBI Taxonomy" id="418699"/>
    <lineage>
        <taxon>Bacteria</taxon>
        <taxon>Pseudomonadati</taxon>
        <taxon>Pseudomonadota</taxon>
        <taxon>Betaproteobacteria</taxon>
        <taxon>Rhodocyclales</taxon>
        <taxon>Zoogloeaceae</taxon>
        <taxon>Azoarcus</taxon>
    </lineage>
</organism>
<dbReference type="SUPFAM" id="SSF103481">
    <property type="entry name" value="Multidrug resistance efflux transporter EmrE"/>
    <property type="match status" value="2"/>
</dbReference>
<dbReference type="InterPro" id="IPR000620">
    <property type="entry name" value="EamA_dom"/>
</dbReference>
<dbReference type="RefSeq" id="WP_011766788.1">
    <property type="nucleotide sequence ID" value="NC_008702.1"/>
</dbReference>
<evidence type="ECO:0000256" key="1">
    <source>
        <dbReference type="ARBA" id="ARBA00004651"/>
    </source>
</evidence>
<comment type="subcellular location">
    <subcellularLocation>
        <location evidence="1">Cell membrane</location>
        <topology evidence="1">Multi-pass membrane protein</topology>
    </subcellularLocation>
</comment>
<evidence type="ECO:0000256" key="3">
    <source>
        <dbReference type="ARBA" id="ARBA00022692"/>
    </source>
</evidence>
<dbReference type="eggNOG" id="COG0697">
    <property type="taxonomic scope" value="Bacteria"/>
</dbReference>
<dbReference type="KEGG" id="azo:azo3063"/>
<dbReference type="GO" id="GO:0005886">
    <property type="term" value="C:plasma membrane"/>
    <property type="evidence" value="ECO:0007669"/>
    <property type="project" value="UniProtKB-SubCell"/>
</dbReference>
<feature type="transmembrane region" description="Helical" evidence="6">
    <location>
        <begin position="21"/>
        <end position="41"/>
    </location>
</feature>
<evidence type="ECO:0000256" key="6">
    <source>
        <dbReference type="SAM" id="Phobius"/>
    </source>
</evidence>
<dbReference type="HOGENOM" id="CLU_033863_4_4_4"/>